<feature type="transmembrane region" description="Helical" evidence="11">
    <location>
        <begin position="816"/>
        <end position="840"/>
    </location>
</feature>
<evidence type="ECO:0000256" key="11">
    <source>
        <dbReference type="SAM" id="Phobius"/>
    </source>
</evidence>
<keyword evidence="4 11" id="KW-1133">Transmembrane helix</keyword>
<evidence type="ECO:0000256" key="9">
    <source>
        <dbReference type="ARBA" id="ARBA00023286"/>
    </source>
</evidence>
<keyword evidence="9" id="KW-1071">Ligand-gated ion channel</keyword>
<dbReference type="InterPro" id="IPR001320">
    <property type="entry name" value="Iontro_rcpt_C"/>
</dbReference>
<dbReference type="PANTHER" id="PTHR18966">
    <property type="entry name" value="IONOTROPIC GLUTAMATE RECEPTOR"/>
    <property type="match status" value="1"/>
</dbReference>
<organism evidence="13 14">
    <name type="scientific">Brassica napus</name>
    <name type="common">Rape</name>
    <dbReference type="NCBI Taxonomy" id="3708"/>
    <lineage>
        <taxon>Eukaryota</taxon>
        <taxon>Viridiplantae</taxon>
        <taxon>Streptophyta</taxon>
        <taxon>Embryophyta</taxon>
        <taxon>Tracheophyta</taxon>
        <taxon>Spermatophyta</taxon>
        <taxon>Magnoliopsida</taxon>
        <taxon>eudicotyledons</taxon>
        <taxon>Gunneridae</taxon>
        <taxon>Pentapetalae</taxon>
        <taxon>rosids</taxon>
        <taxon>malvids</taxon>
        <taxon>Brassicales</taxon>
        <taxon>Brassicaceae</taxon>
        <taxon>Brassiceae</taxon>
        <taxon>Brassica</taxon>
    </lineage>
</organism>
<comment type="subcellular location">
    <subcellularLocation>
        <location evidence="1">Membrane</location>
        <topology evidence="1">Multi-pass membrane protein</topology>
    </subcellularLocation>
</comment>
<dbReference type="Pfam" id="PF00060">
    <property type="entry name" value="Lig_chan"/>
    <property type="match status" value="2"/>
</dbReference>
<evidence type="ECO:0000256" key="7">
    <source>
        <dbReference type="ARBA" id="ARBA00023170"/>
    </source>
</evidence>
<feature type="transmembrane region" description="Helical" evidence="11">
    <location>
        <begin position="622"/>
        <end position="640"/>
    </location>
</feature>
<evidence type="ECO:0000256" key="8">
    <source>
        <dbReference type="ARBA" id="ARBA00023180"/>
    </source>
</evidence>
<feature type="transmembrane region" description="Helical" evidence="11">
    <location>
        <begin position="1243"/>
        <end position="1261"/>
    </location>
</feature>
<dbReference type="Gene3D" id="3.40.50.2300">
    <property type="match status" value="5"/>
</dbReference>
<dbReference type="CDD" id="cd19990">
    <property type="entry name" value="PBP1_GABAb_receptor_plant"/>
    <property type="match status" value="1"/>
</dbReference>
<feature type="transmembrane region" description="Helical" evidence="11">
    <location>
        <begin position="33"/>
        <end position="51"/>
    </location>
</feature>
<keyword evidence="7" id="KW-0675">Receptor</keyword>
<evidence type="ECO:0000256" key="3">
    <source>
        <dbReference type="ARBA" id="ARBA00022692"/>
    </source>
</evidence>
<dbReference type="Gene3D" id="3.40.190.10">
    <property type="entry name" value="Periplasmic binding protein-like II"/>
    <property type="match status" value="3"/>
</dbReference>
<evidence type="ECO:0000256" key="5">
    <source>
        <dbReference type="ARBA" id="ARBA00023065"/>
    </source>
</evidence>
<dbReference type="Gene3D" id="1.10.287.70">
    <property type="match status" value="2"/>
</dbReference>
<dbReference type="SMART" id="SM00079">
    <property type="entry name" value="PBPe"/>
    <property type="match status" value="2"/>
</dbReference>
<dbReference type="InterPro" id="IPR019594">
    <property type="entry name" value="Glu/Gly-bd"/>
</dbReference>
<keyword evidence="8" id="KW-0325">Glycoprotein</keyword>
<feature type="domain" description="Ionotropic glutamate receptor C-terminal" evidence="12">
    <location>
        <begin position="437"/>
        <end position="791"/>
    </location>
</feature>
<dbReference type="InterPro" id="IPR028082">
    <property type="entry name" value="Peripla_BP_I"/>
</dbReference>
<keyword evidence="6 11" id="KW-0472">Membrane</keyword>
<feature type="domain" description="Ionotropic glutamate receptor C-terminal" evidence="12">
    <location>
        <begin position="1057"/>
        <end position="1403"/>
    </location>
</feature>
<name>A0ABQ7XHD9_BRANA</name>
<feature type="transmembrane region" description="Helical" evidence="11">
    <location>
        <begin position="1181"/>
        <end position="1201"/>
    </location>
</feature>
<sequence length="1463" mass="165153">MIHKREVKELHKVSASSNLVMMTNTTTKTRNTFLSYFVLFLLGFVVMDVGLGQNTTSNEIKVGVVLDLKTNFSKICLTSINMSLSDFYQTHPHYRTRLALHIRDSMEDIVEASVAAYDLIKKEQVSAIIGPRSSMQAEFMIKLATKSQVPTITFSATSPLLRTINNPYFVRATIDDSFQAEAIASIVKSFGWRSVVAIYVDNELEASDDHILKELYKLKTEQTRVFVINMDASLGFRVLKKAREIGMMEEGYVWLLSNGMTHMMRDNGRSLETMQGLLGVRSYVPQSKEREDFSLRWKRKLEKENRAGDGTEPNVFALWAYDSVTALAMAVEKTNTETYMRTYGPHLLEALSNVEFKGLAGEFKLINRQLESSTFEIINVIGDEERVIGLWTPSSGLVNAKSNKTTSFLGKRFGPVIWPGNSTVVPKGWEIPTSGKKIKVGVPVNRGFLNFLEIKTDPITNVTTATGYAIDIFEAALKELPYSVIPQYGFESPGDNYNNLVYQVSEGKWDAVVGDITITSNRSSYVDFTLPYTESGVSMIVPVRDNKNKNAWVFLKPWSLDLWITTGCFFVLIGFVVWLFEHRVNTDFRGPLHHQIGTSVCFSFSTMVFAHREKVVSNLARFVVVVWCFVVLVLTQSYTANLTSFLTVQSLQPTTTNVKDLISKGESVGYQVGTFVYDLLRDLNFPESQLKPFGSAEECDDLLSKGTSKGGIAAAFDEVPYLKDIVSQYCSKYAMVEPSFKTAGFKPSFKTAGFGFAFPKNSPMTGDISRAILKVTQSKEMSLIENKWFNRLNLASDCPDQATADLSSNRLSVSSFWGLFLIAGVASFLALLVFVALFLYEHRHTLCSKSEGSIWRKLKSLFRIFDEKDTRSHTFKSNAVHNVSSPITPSPSNVQIRPLPRSMSLNREFELRRACFSMSKERRNQNMINMENLILNLELKDREKLNKLHRKLCFISLMSAIIGPRSSLQAEFMIRLANKSQVPVITFSATSPLLTSTKTPYFVRATLNDLSQVRAIAAIVKSFEWRSVVAIYVDNEFGEGIMPYLADALQDVHTCITIRSVISLEASNDQITNQLYKLMTMQTRVFVAHMPPNLGFRVIQKARDIGMMGEGYVWIFTDGMTNWISSTEHMFDAAVGDITIRANRFLSVDFTLPYTESGVFMLVPMKDIENNTWFFLQPWSLDLWVTTVCFFIFIGFIVWILEHRVNTDFRGPPHHQIGTSFWFSFSTINFAHREKVVSNLARFVVIVWCFVVLVLTQSYTANLTSFLTVQRLKPEVTTVNELIKNEEIVGYQNGSFVLKFLIKKGFQVSKLKAYNSAEECHTLLITGTSKGGIAAAFDEVAYLKVIISQYCNKYAIVEPSFKSSGFGFVFPKNSPLTDDVSRAILEVIENDEMQQIENKWFSKKSNCSDPTLIPSHNRLSILEELGKAKRMKWYGRIESRGRVLSHEALTGREASSLGVEIEP</sequence>
<evidence type="ECO:0000313" key="13">
    <source>
        <dbReference type="EMBL" id="KAH0854531.1"/>
    </source>
</evidence>
<dbReference type="SUPFAM" id="SSF53850">
    <property type="entry name" value="Periplasmic binding protein-like II"/>
    <property type="match status" value="2"/>
</dbReference>
<gene>
    <name evidence="13" type="ORF">HID58_063672</name>
</gene>
<protein>
    <recommendedName>
        <fullName evidence="12">Ionotropic glutamate receptor C-terminal domain-containing protein</fullName>
    </recommendedName>
</protein>
<feature type="transmembrane region" description="Helical" evidence="11">
    <location>
        <begin position="562"/>
        <end position="580"/>
    </location>
</feature>
<keyword evidence="3 11" id="KW-0812">Transmembrane</keyword>
<proteinExistence type="predicted"/>
<accession>A0ABQ7XHD9</accession>
<dbReference type="Pfam" id="PF01094">
    <property type="entry name" value="ANF_receptor"/>
    <property type="match status" value="3"/>
</dbReference>
<dbReference type="InterPro" id="IPR001828">
    <property type="entry name" value="ANF_lig-bd_rcpt"/>
</dbReference>
<dbReference type="CDD" id="cd13686">
    <property type="entry name" value="GluR_Plant"/>
    <property type="match status" value="2"/>
</dbReference>
<comment type="caution">
    <text evidence="13">The sequence shown here is derived from an EMBL/GenBank/DDBJ whole genome shotgun (WGS) entry which is preliminary data.</text>
</comment>
<keyword evidence="2" id="KW-0813">Transport</keyword>
<dbReference type="Pfam" id="PF10613">
    <property type="entry name" value="Lig_chan-Glu_bd"/>
    <property type="match status" value="1"/>
</dbReference>
<dbReference type="InterPro" id="IPR044440">
    <property type="entry name" value="GABAb_receptor_plant_PBP1"/>
</dbReference>
<reference evidence="13 14" key="1">
    <citation type="submission" date="2021-05" db="EMBL/GenBank/DDBJ databases">
        <title>Genome Assembly of Synthetic Allotetraploid Brassica napus Reveals Homoeologous Exchanges between Subgenomes.</title>
        <authorList>
            <person name="Davis J.T."/>
        </authorList>
    </citation>
    <scope>NUCLEOTIDE SEQUENCE [LARGE SCALE GENOMIC DNA]</scope>
    <source>
        <strain evidence="14">cv. Da-Ae</strain>
        <tissue evidence="13">Seedling</tissue>
    </source>
</reference>
<dbReference type="EMBL" id="JAGKQM010000382">
    <property type="protein sequence ID" value="KAH0854531.1"/>
    <property type="molecule type" value="Genomic_DNA"/>
</dbReference>
<keyword evidence="5" id="KW-0406">Ion transport</keyword>
<keyword evidence="10" id="KW-0407">Ion channel</keyword>
<evidence type="ECO:0000256" key="4">
    <source>
        <dbReference type="ARBA" id="ARBA00022989"/>
    </source>
</evidence>
<evidence type="ECO:0000256" key="10">
    <source>
        <dbReference type="ARBA" id="ARBA00023303"/>
    </source>
</evidence>
<dbReference type="SUPFAM" id="SSF53822">
    <property type="entry name" value="Periplasmic binding protein-like I"/>
    <property type="match status" value="2"/>
</dbReference>
<dbReference type="SUPFAM" id="SSF81324">
    <property type="entry name" value="Voltage-gated potassium channels"/>
    <property type="match status" value="1"/>
</dbReference>
<dbReference type="InterPro" id="IPR015683">
    <property type="entry name" value="Ionotropic_Glu_rcpt"/>
</dbReference>
<dbReference type="Proteomes" id="UP000824890">
    <property type="component" value="Unassembled WGS sequence"/>
</dbReference>
<keyword evidence="14" id="KW-1185">Reference proteome</keyword>
<evidence type="ECO:0000256" key="6">
    <source>
        <dbReference type="ARBA" id="ARBA00023136"/>
    </source>
</evidence>
<evidence type="ECO:0000313" key="14">
    <source>
        <dbReference type="Proteomes" id="UP000824890"/>
    </source>
</evidence>
<evidence type="ECO:0000256" key="1">
    <source>
        <dbReference type="ARBA" id="ARBA00004141"/>
    </source>
</evidence>
<evidence type="ECO:0000259" key="12">
    <source>
        <dbReference type="SMART" id="SM00079"/>
    </source>
</evidence>
<evidence type="ECO:0000256" key="2">
    <source>
        <dbReference type="ARBA" id="ARBA00022448"/>
    </source>
</evidence>